<dbReference type="Pfam" id="PF09323">
    <property type="entry name" value="DUF1980"/>
    <property type="match status" value="1"/>
</dbReference>
<feature type="transmembrane region" description="Helical" evidence="2">
    <location>
        <begin position="42"/>
        <end position="62"/>
    </location>
</feature>
<evidence type="ECO:0000256" key="2">
    <source>
        <dbReference type="SAM" id="Phobius"/>
    </source>
</evidence>
<dbReference type="InterPro" id="IPR048447">
    <property type="entry name" value="DUF1980_C"/>
</dbReference>
<evidence type="ECO:0000313" key="6">
    <source>
        <dbReference type="Proteomes" id="UP001224122"/>
    </source>
</evidence>
<dbReference type="InterPro" id="IPR048493">
    <property type="entry name" value="DUF1980_N"/>
</dbReference>
<dbReference type="Pfam" id="PF21537">
    <property type="entry name" value="DUF1980_C"/>
    <property type="match status" value="1"/>
</dbReference>
<keyword evidence="2" id="KW-1133">Transmembrane helix</keyword>
<dbReference type="PANTHER" id="PTHR40047">
    <property type="entry name" value="UPF0703 PROTEIN YCGQ"/>
    <property type="match status" value="1"/>
</dbReference>
<feature type="domain" description="DUF1980" evidence="3">
    <location>
        <begin position="13"/>
        <end position="121"/>
    </location>
</feature>
<keyword evidence="2" id="KW-0812">Transmembrane</keyword>
<reference evidence="5 6" key="1">
    <citation type="submission" date="2023-07" db="EMBL/GenBank/DDBJ databases">
        <title>Genomic Encyclopedia of Type Strains, Phase IV (KMG-IV): sequencing the most valuable type-strain genomes for metagenomic binning, comparative biology and taxonomic classification.</title>
        <authorList>
            <person name="Goeker M."/>
        </authorList>
    </citation>
    <scope>NUCLEOTIDE SEQUENCE [LARGE SCALE GENOMIC DNA]</scope>
    <source>
        <strain evidence="5 6">DSM 27594</strain>
    </source>
</reference>
<evidence type="ECO:0000259" key="3">
    <source>
        <dbReference type="Pfam" id="PF09323"/>
    </source>
</evidence>
<evidence type="ECO:0000256" key="1">
    <source>
        <dbReference type="SAM" id="MobiDB-lite"/>
    </source>
</evidence>
<evidence type="ECO:0000259" key="4">
    <source>
        <dbReference type="Pfam" id="PF21537"/>
    </source>
</evidence>
<dbReference type="PANTHER" id="PTHR40047:SF1">
    <property type="entry name" value="UPF0703 PROTEIN YCGQ"/>
    <property type="match status" value="1"/>
</dbReference>
<proteinExistence type="predicted"/>
<keyword evidence="6" id="KW-1185">Reference proteome</keyword>
<accession>A0ABT9XWS8</accession>
<feature type="domain" description="DUF1980" evidence="4">
    <location>
        <begin position="182"/>
        <end position="308"/>
    </location>
</feature>
<dbReference type="InterPro" id="IPR052955">
    <property type="entry name" value="UPF0703_membrane_permease"/>
</dbReference>
<feature type="compositionally biased region" description="Low complexity" evidence="1">
    <location>
        <begin position="132"/>
        <end position="155"/>
    </location>
</feature>
<feature type="region of interest" description="Disordered" evidence="1">
    <location>
        <begin position="126"/>
        <end position="178"/>
    </location>
</feature>
<dbReference type="InterPro" id="IPR015402">
    <property type="entry name" value="DUF1980"/>
</dbReference>
<keyword evidence="2" id="KW-0472">Membrane</keyword>
<name>A0ABT9XWS8_9BACI</name>
<feature type="transmembrane region" description="Helical" evidence="2">
    <location>
        <begin position="12"/>
        <end position="30"/>
    </location>
</feature>
<feature type="compositionally biased region" description="Polar residues" evidence="1">
    <location>
        <begin position="156"/>
        <end position="178"/>
    </location>
</feature>
<feature type="transmembrane region" description="Helical" evidence="2">
    <location>
        <begin position="89"/>
        <end position="107"/>
    </location>
</feature>
<dbReference type="EMBL" id="JAUSTW010000004">
    <property type="protein sequence ID" value="MDQ0199786.1"/>
    <property type="molecule type" value="Genomic_DNA"/>
</dbReference>
<dbReference type="RefSeq" id="WP_307409037.1">
    <property type="nucleotide sequence ID" value="NZ_JAUSTW010000004.1"/>
</dbReference>
<gene>
    <name evidence="5" type="ORF">J2S10_002968</name>
</gene>
<dbReference type="NCBIfam" id="TIGR03943">
    <property type="entry name" value="TIGR03943 family putative permease subunit"/>
    <property type="match status" value="1"/>
</dbReference>
<dbReference type="Proteomes" id="UP001224122">
    <property type="component" value="Unassembled WGS sequence"/>
</dbReference>
<evidence type="ECO:0000313" key="5">
    <source>
        <dbReference type="EMBL" id="MDQ0199786.1"/>
    </source>
</evidence>
<comment type="caution">
    <text evidence="5">The sequence shown here is derived from an EMBL/GenBank/DDBJ whole genome shotgun (WGS) entry which is preliminary data.</text>
</comment>
<sequence length="310" mass="34562">MEQEKGKINHIFIRGVILIGFTLLLVRLIIAGDLKYFIAPKMAPLSYFSLAAFLLMGIGQFWRNRNKNDEVDCDCGSDHGTSFSRKKSILTYSMFIIPILTGMFFSTNTLDSAVAGKRGVNFGEKTSNINDNSLNTTQNSNTANQQLNSSTNQSNPNDPNLNGNQTPRNVKPTGNTNNSLSKYDLLEKELLSSKKIIVNDDNFIFTMNTIEQKLDKFIGKEIELKGFVYKQGVPKNQIVIARFGVTCCVADSDIVGMLSSGSVSNVIEDEWVKVDGIIEKSTYQGSVLPSLKIVKIEKVPRLRDPYVYFK</sequence>
<organism evidence="5 6">
    <name type="scientific">Neobacillus ginsengisoli</name>
    <dbReference type="NCBI Taxonomy" id="904295"/>
    <lineage>
        <taxon>Bacteria</taxon>
        <taxon>Bacillati</taxon>
        <taxon>Bacillota</taxon>
        <taxon>Bacilli</taxon>
        <taxon>Bacillales</taxon>
        <taxon>Bacillaceae</taxon>
        <taxon>Neobacillus</taxon>
    </lineage>
</organism>
<protein>
    <submittedName>
        <fullName evidence="5">Membrane protein</fullName>
    </submittedName>
</protein>